<reference evidence="2 3" key="1">
    <citation type="journal article" date="2014" name="Genome Announc.">
        <title>Complete Genome Sequence of the Model Rhizosphere Strain Azospirillum brasilense Az39, Successfully Applied in Agriculture.</title>
        <authorList>
            <person name="Rivera D."/>
            <person name="Revale S."/>
            <person name="Molina R."/>
            <person name="Gualpa J."/>
            <person name="Puente M."/>
            <person name="Maroniche G."/>
            <person name="Paris G."/>
            <person name="Baker D."/>
            <person name="Clavijo B."/>
            <person name="McLay K."/>
            <person name="Spaepen S."/>
            <person name="Perticari A."/>
            <person name="Vazquez M."/>
            <person name="Wisniewski-Dye F."/>
            <person name="Watkins C."/>
            <person name="Martinez-Abarca F."/>
            <person name="Vanderleyden J."/>
            <person name="Cassan F."/>
        </authorList>
    </citation>
    <scope>NUCLEOTIDE SEQUENCE [LARGE SCALE GENOMIC DNA]</scope>
    <source>
        <strain evidence="2 3">Az39</strain>
        <plasmid evidence="2">AbAZ39_p5</plasmid>
    </source>
</reference>
<evidence type="ECO:0000256" key="1">
    <source>
        <dbReference type="SAM" id="Phobius"/>
    </source>
</evidence>
<dbReference type="Pfam" id="PF09913">
    <property type="entry name" value="DUF2142"/>
    <property type="match status" value="1"/>
</dbReference>
<feature type="transmembrane region" description="Helical" evidence="1">
    <location>
        <begin position="210"/>
        <end position="227"/>
    </location>
</feature>
<feature type="transmembrane region" description="Helical" evidence="1">
    <location>
        <begin position="31"/>
        <end position="52"/>
    </location>
</feature>
<dbReference type="InterPro" id="IPR018674">
    <property type="entry name" value="DUF2142_membrane"/>
</dbReference>
<dbReference type="EMBL" id="CP007798">
    <property type="protein sequence ID" value="AIB16720.1"/>
    <property type="molecule type" value="Genomic_DNA"/>
</dbReference>
<geneLocation type="plasmid" evidence="2 3">
    <name>AbAZ39_p5</name>
</geneLocation>
<protein>
    <recommendedName>
        <fullName evidence="4">DUF2142 domain-containing protein</fullName>
    </recommendedName>
</protein>
<accession>A0A060DVK1</accession>
<keyword evidence="1" id="KW-0472">Membrane</keyword>
<feature type="transmembrane region" description="Helical" evidence="1">
    <location>
        <begin position="162"/>
        <end position="181"/>
    </location>
</feature>
<gene>
    <name evidence="2" type="ORF">ABAZ39_33340</name>
</gene>
<feature type="transmembrane region" description="Helical" evidence="1">
    <location>
        <begin position="239"/>
        <end position="263"/>
    </location>
</feature>
<proteinExistence type="predicted"/>
<evidence type="ECO:0000313" key="3">
    <source>
        <dbReference type="Proteomes" id="UP000027186"/>
    </source>
</evidence>
<feature type="transmembrane region" description="Helical" evidence="1">
    <location>
        <begin position="454"/>
        <end position="476"/>
    </location>
</feature>
<keyword evidence="1" id="KW-0812">Transmembrane</keyword>
<feature type="transmembrane region" description="Helical" evidence="1">
    <location>
        <begin position="275"/>
        <end position="299"/>
    </location>
</feature>
<sequence>MDVLLRTGSAFQRVSEASVAILARLERGLPLLFLAYALPMVIFLSITMPAYLNPDETNHAMRAEQVSHGAPLNWRTGPFDAGGTIDTGLLSLLEVYWPILAEADKRVTRSMQDRSHAVTWSGNRMFANTPNTAVYPPTLYLPVTVAIWIGKAAKLPVETTLILGRLINGAVAASLTALAIALAARGRFVIFATMLLPMSLAQFASCSQDALLLSGGALLAALLSRPMCGRRPATGAEYLGAAVLVALLSMSRPTNLVFILPLLLPSVAPRLTGRFSALTVVGGAVAATLAWIVWVAIYVQVPQPHSGIVPMMGDQLRHLIADPLSLFTVLWNTALMYTHGYYVMMIAFLGWGQAAFTAPSWFYILAGVVLLLACATEVLGPPGLTRRQLAVAWLSVGASFLGILVIQYLSFSRVGGTFVEGVQGRYFLPLAATAGLLMPAIAAPAALRLATAVPVLVFPIATLLTVPTMVIGRFYLQAG</sequence>
<feature type="transmembrane region" description="Helical" evidence="1">
    <location>
        <begin position="133"/>
        <end position="150"/>
    </location>
</feature>
<organism evidence="2 3">
    <name type="scientific">Azospirillum argentinense</name>
    <dbReference type="NCBI Taxonomy" id="2970906"/>
    <lineage>
        <taxon>Bacteria</taxon>
        <taxon>Pseudomonadati</taxon>
        <taxon>Pseudomonadota</taxon>
        <taxon>Alphaproteobacteria</taxon>
        <taxon>Rhodospirillales</taxon>
        <taxon>Azospirillaceae</taxon>
        <taxon>Azospirillum</taxon>
    </lineage>
</organism>
<feature type="transmembrane region" description="Helical" evidence="1">
    <location>
        <begin position="319"/>
        <end position="340"/>
    </location>
</feature>
<dbReference type="KEGG" id="abq:ABAZ39_33340"/>
<feature type="transmembrane region" description="Helical" evidence="1">
    <location>
        <begin position="391"/>
        <end position="411"/>
    </location>
</feature>
<name>A0A060DVK1_9PROT</name>
<dbReference type="Proteomes" id="UP000027186">
    <property type="component" value="Plasmid AbAZ39_p5"/>
</dbReference>
<evidence type="ECO:0008006" key="4">
    <source>
        <dbReference type="Google" id="ProtNLM"/>
    </source>
</evidence>
<keyword evidence="1" id="KW-1133">Transmembrane helix</keyword>
<keyword evidence="2" id="KW-0614">Plasmid</keyword>
<dbReference type="AlphaFoldDB" id="A0A060DVK1"/>
<evidence type="ECO:0000313" key="2">
    <source>
        <dbReference type="EMBL" id="AIB16720.1"/>
    </source>
</evidence>
<feature type="transmembrane region" description="Helical" evidence="1">
    <location>
        <begin position="360"/>
        <end position="379"/>
    </location>
</feature>
<feature type="transmembrane region" description="Helical" evidence="1">
    <location>
        <begin position="426"/>
        <end position="447"/>
    </location>
</feature>